<accession>A0A167KDA2</accession>
<protein>
    <submittedName>
        <fullName evidence="1">Uncharacterized protein</fullName>
    </submittedName>
</protein>
<comment type="caution">
    <text evidence="1">The sequence shown here is derived from an EMBL/GenBank/DDBJ whole genome shotgun (WGS) entry which is preliminary data.</text>
</comment>
<proteinExistence type="predicted"/>
<dbReference type="Proteomes" id="UP000076486">
    <property type="component" value="Unassembled WGS sequence"/>
</dbReference>
<gene>
    <name evidence="1" type="ORF">N473_18520</name>
</gene>
<dbReference type="PATRIC" id="fig|1365248.3.peg.2765"/>
<name>A0A167KDA2_9GAMM</name>
<evidence type="ECO:0000313" key="2">
    <source>
        <dbReference type="Proteomes" id="UP000076486"/>
    </source>
</evidence>
<evidence type="ECO:0000313" key="1">
    <source>
        <dbReference type="EMBL" id="KZN62625.1"/>
    </source>
</evidence>
<dbReference type="AlphaFoldDB" id="A0A167KDA2"/>
<organism evidence="1 2">
    <name type="scientific">Pseudoalteromonas luteoviolacea CPMOR-1</name>
    <dbReference type="NCBI Taxonomy" id="1365248"/>
    <lineage>
        <taxon>Bacteria</taxon>
        <taxon>Pseudomonadati</taxon>
        <taxon>Pseudomonadota</taxon>
        <taxon>Gammaproteobacteria</taxon>
        <taxon>Alteromonadales</taxon>
        <taxon>Pseudoalteromonadaceae</taxon>
        <taxon>Pseudoalteromonas</taxon>
    </lineage>
</organism>
<sequence>MKTQVLAEIPSHALKEVVGGTSGGGLDPSQKSSALVVDLIIKKGKSTGG</sequence>
<dbReference type="RefSeq" id="WP_155735608.1">
    <property type="nucleotide sequence ID" value="NZ_AUYC01000031.1"/>
</dbReference>
<reference evidence="1 2" key="1">
    <citation type="submission" date="2013-07" db="EMBL/GenBank/DDBJ databases">
        <title>Comparative Genomic and Metabolomic Analysis of Twelve Strains of Pseudoalteromonas luteoviolacea.</title>
        <authorList>
            <person name="Vynne N.G."/>
            <person name="Mansson M."/>
            <person name="Gram L."/>
        </authorList>
    </citation>
    <scope>NUCLEOTIDE SEQUENCE [LARGE SCALE GENOMIC DNA]</scope>
    <source>
        <strain evidence="1 2">CPMOR-1</strain>
    </source>
</reference>
<dbReference type="EMBL" id="AUYC01000031">
    <property type="protein sequence ID" value="KZN62625.1"/>
    <property type="molecule type" value="Genomic_DNA"/>
</dbReference>